<proteinExistence type="predicted"/>
<sequence length="336" mass="37018">MFLRHCPRQHFINWKPIIRVIATSIALAQAGTAFTANINHRKISDKMEAIIISGEIDNSDVKNFREIAVKYPESVVILNSNGGSLIPAIEIGKIIRISGFYTLVPPQAKCTSSCALIWVAGDKRFLSKTGMVGFHASYRDHNGRVEESGLGNALVGNYLTLLNFSQKAIIFATTASPDKIFWLNRANQSVADISFEDFDLPAPKDSAPPPIQTVRTPPPVFNPAPPKASSDVQWIEYASTSAGTVFYYDLSSVKRTSGRISVWILADYSKNAKVAHRSSKDLYEYDCPNQTSRSKISIDYDSSGSVIRSSSLSPYASFEPLVPETVGMALWQEICQ</sequence>
<comment type="caution">
    <text evidence="3">The sequence shown here is derived from an EMBL/GenBank/DDBJ whole genome shotgun (WGS) entry which is preliminary data.</text>
</comment>
<feature type="domain" description="Surface-adhesin protein E-like" evidence="2">
    <location>
        <begin position="234"/>
        <end position="336"/>
    </location>
</feature>
<feature type="compositionally biased region" description="Pro residues" evidence="1">
    <location>
        <begin position="208"/>
        <end position="226"/>
    </location>
</feature>
<evidence type="ECO:0000313" key="3">
    <source>
        <dbReference type="EMBL" id="MDO7833887.1"/>
    </source>
</evidence>
<keyword evidence="4" id="KW-1185">Reference proteome</keyword>
<organism evidence="3 4">
    <name type="scientific">Sphingobium cyanobacteriorum</name>
    <dbReference type="NCBI Taxonomy" id="3063954"/>
    <lineage>
        <taxon>Bacteria</taxon>
        <taxon>Pseudomonadati</taxon>
        <taxon>Pseudomonadota</taxon>
        <taxon>Alphaproteobacteria</taxon>
        <taxon>Sphingomonadales</taxon>
        <taxon>Sphingomonadaceae</taxon>
        <taxon>Sphingobium</taxon>
    </lineage>
</organism>
<dbReference type="InterPro" id="IPR031939">
    <property type="entry name" value="Adhesin_E-like"/>
</dbReference>
<dbReference type="RefSeq" id="WP_304534410.1">
    <property type="nucleotide sequence ID" value="NZ_JAUQOM010000001.1"/>
</dbReference>
<evidence type="ECO:0000313" key="4">
    <source>
        <dbReference type="Proteomes" id="UP001176471"/>
    </source>
</evidence>
<protein>
    <recommendedName>
        <fullName evidence="2">Surface-adhesin protein E-like domain-containing protein</fullName>
    </recommendedName>
</protein>
<reference evidence="3" key="1">
    <citation type="submission" date="2023-07" db="EMBL/GenBank/DDBJ databases">
        <title>Bacterial whole genome sequence for Sphingobium sp. HBC34.</title>
        <authorList>
            <person name="Le V."/>
            <person name="Ko S.-R."/>
            <person name="Ahn C.-Y."/>
            <person name="Oh H.-M."/>
        </authorList>
    </citation>
    <scope>NUCLEOTIDE SEQUENCE</scope>
    <source>
        <strain evidence="3">HBC34</strain>
    </source>
</reference>
<feature type="region of interest" description="Disordered" evidence="1">
    <location>
        <begin position="208"/>
        <end position="227"/>
    </location>
</feature>
<name>A0ABT8ZI67_9SPHN</name>
<dbReference type="Gene3D" id="3.90.226.10">
    <property type="entry name" value="2-enoyl-CoA Hydratase, Chain A, domain 1"/>
    <property type="match status" value="1"/>
</dbReference>
<evidence type="ECO:0000259" key="2">
    <source>
        <dbReference type="Pfam" id="PF16747"/>
    </source>
</evidence>
<evidence type="ECO:0000256" key="1">
    <source>
        <dbReference type="SAM" id="MobiDB-lite"/>
    </source>
</evidence>
<gene>
    <name evidence="3" type="ORF">Q4610_02405</name>
</gene>
<dbReference type="EMBL" id="JAUQOM010000001">
    <property type="protein sequence ID" value="MDO7833887.1"/>
    <property type="molecule type" value="Genomic_DNA"/>
</dbReference>
<dbReference type="SUPFAM" id="SSF52096">
    <property type="entry name" value="ClpP/crotonase"/>
    <property type="match status" value="1"/>
</dbReference>
<dbReference type="Proteomes" id="UP001176471">
    <property type="component" value="Unassembled WGS sequence"/>
</dbReference>
<dbReference type="Pfam" id="PF16747">
    <property type="entry name" value="Adhesin_E"/>
    <property type="match status" value="1"/>
</dbReference>
<dbReference type="InterPro" id="IPR029045">
    <property type="entry name" value="ClpP/crotonase-like_dom_sf"/>
</dbReference>
<accession>A0ABT8ZI67</accession>